<dbReference type="InterPro" id="IPR000620">
    <property type="entry name" value="EamA_dom"/>
</dbReference>
<keyword evidence="3 5" id="KW-1133">Transmembrane helix</keyword>
<feature type="transmembrane region" description="Helical" evidence="5">
    <location>
        <begin position="88"/>
        <end position="108"/>
    </location>
</feature>
<comment type="caution">
    <text evidence="7">The sequence shown here is derived from an EMBL/GenBank/DDBJ whole genome shotgun (WGS) entry which is preliminary data.</text>
</comment>
<gene>
    <name evidence="7" type="ORF">A9309_04475</name>
</gene>
<evidence type="ECO:0000313" key="8">
    <source>
        <dbReference type="Proteomes" id="UP000092607"/>
    </source>
</evidence>
<reference evidence="7 8" key="1">
    <citation type="submission" date="2016-06" db="EMBL/GenBank/DDBJ databases">
        <title>Draft genome of Moraxella lacunata CCUG 57757A.</title>
        <authorList>
            <person name="Salva-Serra F."/>
            <person name="Engstrom-Jakobsson H."/>
            <person name="Thorell K."/>
            <person name="Gonzales-Siles L."/>
            <person name="Karlsson R."/>
            <person name="Boulund F."/>
            <person name="Engstrand L."/>
            <person name="Kristiansson E."/>
            <person name="Moore E."/>
        </authorList>
    </citation>
    <scope>NUCLEOTIDE SEQUENCE [LARGE SCALE GENOMIC DNA]</scope>
    <source>
        <strain evidence="7 8">CCUG 57757A</strain>
    </source>
</reference>
<protein>
    <recommendedName>
        <fullName evidence="6">EamA domain-containing protein</fullName>
    </recommendedName>
</protein>
<evidence type="ECO:0000256" key="1">
    <source>
        <dbReference type="ARBA" id="ARBA00004141"/>
    </source>
</evidence>
<feature type="transmembrane region" description="Helical" evidence="5">
    <location>
        <begin position="117"/>
        <end position="135"/>
    </location>
</feature>
<dbReference type="Proteomes" id="UP000092607">
    <property type="component" value="Unassembled WGS sequence"/>
</dbReference>
<feature type="transmembrane region" description="Helical" evidence="5">
    <location>
        <begin position="141"/>
        <end position="161"/>
    </location>
</feature>
<feature type="transmembrane region" description="Helical" evidence="5">
    <location>
        <begin position="239"/>
        <end position="258"/>
    </location>
</feature>
<keyword evidence="2 5" id="KW-0812">Transmembrane</keyword>
<sequence length="291" mass="31769">MNTKDYLILFSVVLIWGVNFLAMKIGLNDVPPLILGMVRFLLILLPAVFFFKKPNAPWIYLILYGLTISFGQFSLMFLALSWHFPTGLSALILQAQVFLTVLFSCILLKESVKPNHLVGMITAGVGLTLIGVGQYQGGFSLIGMLPVLGASLSWAIGNVIVKKIGQVNPLSLVIWGNLSALIAFTLGSLVAYGVGGVMSHLANFSVAGVLVVMFLAYVASFVGYTGWGYLLARHSASKVTPFIMLVPVIALVVGYVVLKERLILWHYVGILTVLFGLGMHLLGERWFDKKF</sequence>
<comment type="subcellular location">
    <subcellularLocation>
        <location evidence="1">Membrane</location>
        <topology evidence="1">Multi-pass membrane protein</topology>
    </subcellularLocation>
</comment>
<feature type="domain" description="EamA" evidence="6">
    <location>
        <begin position="6"/>
        <end position="130"/>
    </location>
</feature>
<dbReference type="InterPro" id="IPR050638">
    <property type="entry name" value="AA-Vitamin_Transporters"/>
</dbReference>
<evidence type="ECO:0000256" key="3">
    <source>
        <dbReference type="ARBA" id="ARBA00022989"/>
    </source>
</evidence>
<evidence type="ECO:0000256" key="2">
    <source>
        <dbReference type="ARBA" id="ARBA00022692"/>
    </source>
</evidence>
<evidence type="ECO:0000313" key="7">
    <source>
        <dbReference type="EMBL" id="OBX64544.1"/>
    </source>
</evidence>
<dbReference type="InterPro" id="IPR037185">
    <property type="entry name" value="EmrE-like"/>
</dbReference>
<feature type="transmembrane region" description="Helical" evidence="5">
    <location>
        <begin position="173"/>
        <end position="194"/>
    </location>
</feature>
<feature type="transmembrane region" description="Helical" evidence="5">
    <location>
        <begin position="58"/>
        <end position="82"/>
    </location>
</feature>
<evidence type="ECO:0000256" key="4">
    <source>
        <dbReference type="ARBA" id="ARBA00023136"/>
    </source>
</evidence>
<evidence type="ECO:0000259" key="6">
    <source>
        <dbReference type="Pfam" id="PF00892"/>
    </source>
</evidence>
<dbReference type="OrthoDB" id="7158585at2"/>
<evidence type="ECO:0000256" key="5">
    <source>
        <dbReference type="SAM" id="Phobius"/>
    </source>
</evidence>
<feature type="transmembrane region" description="Helical" evidence="5">
    <location>
        <begin position="206"/>
        <end position="227"/>
    </location>
</feature>
<dbReference type="Pfam" id="PF00892">
    <property type="entry name" value="EamA"/>
    <property type="match status" value="2"/>
</dbReference>
<accession>A0A1B8Q4S2</accession>
<dbReference type="RefSeq" id="WP_065255828.1">
    <property type="nucleotide sequence ID" value="NZ_JARDJM010000008.1"/>
</dbReference>
<dbReference type="PANTHER" id="PTHR32322:SF9">
    <property type="entry name" value="AMINO-ACID METABOLITE EFFLUX PUMP-RELATED"/>
    <property type="match status" value="1"/>
</dbReference>
<proteinExistence type="predicted"/>
<organism evidence="7 8">
    <name type="scientific">Moraxella lacunata</name>
    <dbReference type="NCBI Taxonomy" id="477"/>
    <lineage>
        <taxon>Bacteria</taxon>
        <taxon>Pseudomonadati</taxon>
        <taxon>Pseudomonadota</taxon>
        <taxon>Gammaproteobacteria</taxon>
        <taxon>Moraxellales</taxon>
        <taxon>Moraxellaceae</taxon>
        <taxon>Moraxella</taxon>
    </lineage>
</organism>
<feature type="transmembrane region" description="Helical" evidence="5">
    <location>
        <begin position="7"/>
        <end position="27"/>
    </location>
</feature>
<keyword evidence="4 5" id="KW-0472">Membrane</keyword>
<dbReference type="EMBL" id="LZMS01000041">
    <property type="protein sequence ID" value="OBX64544.1"/>
    <property type="molecule type" value="Genomic_DNA"/>
</dbReference>
<name>A0A1B8Q4S2_MORLA</name>
<feature type="transmembrane region" description="Helical" evidence="5">
    <location>
        <begin position="264"/>
        <end position="283"/>
    </location>
</feature>
<feature type="transmembrane region" description="Helical" evidence="5">
    <location>
        <begin position="33"/>
        <end position="51"/>
    </location>
</feature>
<dbReference type="PANTHER" id="PTHR32322">
    <property type="entry name" value="INNER MEMBRANE TRANSPORTER"/>
    <property type="match status" value="1"/>
</dbReference>
<dbReference type="GO" id="GO:0016020">
    <property type="term" value="C:membrane"/>
    <property type="evidence" value="ECO:0007669"/>
    <property type="project" value="UniProtKB-SubCell"/>
</dbReference>
<dbReference type="SUPFAM" id="SSF103481">
    <property type="entry name" value="Multidrug resistance efflux transporter EmrE"/>
    <property type="match status" value="2"/>
</dbReference>
<feature type="domain" description="EamA" evidence="6">
    <location>
        <begin position="142"/>
        <end position="278"/>
    </location>
</feature>
<dbReference type="AlphaFoldDB" id="A0A1B8Q4S2"/>